<keyword evidence="6 9" id="KW-0472">Membrane</keyword>
<dbReference type="GO" id="GO:0004896">
    <property type="term" value="F:cytokine receptor activity"/>
    <property type="evidence" value="ECO:0007669"/>
    <property type="project" value="InterPro"/>
</dbReference>
<keyword evidence="5 9" id="KW-1133">Transmembrane helix</keyword>
<keyword evidence="3 9" id="KW-0812">Transmembrane</keyword>
<dbReference type="CDD" id="cd00063">
    <property type="entry name" value="FN3"/>
    <property type="match status" value="1"/>
</dbReference>
<dbReference type="FunFam" id="2.60.40.10:FF:000754">
    <property type="entry name" value="Cytokine receptor common subunit gamma"/>
    <property type="match status" value="1"/>
</dbReference>
<dbReference type="InterPro" id="IPR015321">
    <property type="entry name" value="TypeI_recpt_CBD"/>
</dbReference>
<dbReference type="SUPFAM" id="SSF49265">
    <property type="entry name" value="Fibronectin type III"/>
    <property type="match status" value="2"/>
</dbReference>
<dbReference type="GO" id="GO:0009897">
    <property type="term" value="C:external side of plasma membrane"/>
    <property type="evidence" value="ECO:0007669"/>
    <property type="project" value="TreeGrafter"/>
</dbReference>
<organism evidence="12">
    <name type="scientific">Callorhinchus milii</name>
    <name type="common">Ghost shark</name>
    <dbReference type="NCBI Taxonomy" id="7868"/>
    <lineage>
        <taxon>Eukaryota</taxon>
        <taxon>Metazoa</taxon>
        <taxon>Chordata</taxon>
        <taxon>Craniata</taxon>
        <taxon>Vertebrata</taxon>
        <taxon>Chondrichthyes</taxon>
        <taxon>Holocephali</taxon>
        <taxon>Chimaeriformes</taxon>
        <taxon>Callorhinchidae</taxon>
        <taxon>Callorhinchus</taxon>
    </lineage>
</organism>
<dbReference type="InterPro" id="IPR003961">
    <property type="entry name" value="FN3_dom"/>
</dbReference>
<dbReference type="InterPro" id="IPR003531">
    <property type="entry name" value="Hempt_rcpt_S_F1_CS"/>
</dbReference>
<feature type="transmembrane region" description="Helical" evidence="9">
    <location>
        <begin position="231"/>
        <end position="253"/>
    </location>
</feature>
<dbReference type="PANTHER" id="PTHR23037">
    <property type="entry name" value="CYTOKINE RECEPTOR"/>
    <property type="match status" value="1"/>
</dbReference>
<sequence>MVGERSAGGQSFLQLCVLIWLLTAQSAEINTRPDSVECIYYNGEVLECTWSLADGNVNYTMYYWYTSEPAEECGSYIQQDGYNIGCKFTKDKIREFVNFHVHRIGINGSESVFPPNQTFQLQDQVKPNPPANLTVNAMANSSISLTWEAPMIPRCLQYEIKYRSNKDKDWQTEYCNEQTKFTLPSVNPDDLYVFCVRSKINDFCGLSHLWSKWSSHIYWGEIITEPEEKNFYFWILISILAVVVLLLIILCRLQNKRLQSIFRTSGPAPEQTIVPLIEKINQTNGTIKETQEVQ</sequence>
<evidence type="ECO:0000256" key="4">
    <source>
        <dbReference type="ARBA" id="ARBA00022729"/>
    </source>
</evidence>
<dbReference type="RefSeq" id="XP_042196737.1">
    <property type="nucleotide sequence ID" value="XM_042340803.1"/>
</dbReference>
<dbReference type="InterPro" id="IPR048648">
    <property type="entry name" value="CRLF2-like_D2"/>
</dbReference>
<dbReference type="PROSITE" id="PS50853">
    <property type="entry name" value="FN3"/>
    <property type="match status" value="1"/>
</dbReference>
<proteinExistence type="evidence at transcript level"/>
<dbReference type="EMBL" id="JW874133">
    <property type="protein sequence ID" value="AFP06650.1"/>
    <property type="molecule type" value="mRNA"/>
</dbReference>
<reference evidence="12" key="1">
    <citation type="journal article" date="2014" name="Nature">
        <title>Elephant shark genome provides unique insights into gnathostome evolution.</title>
        <authorList>
            <consortium name="International Elephant Shark Genome Sequencing Consortium"/>
            <person name="Venkatesh B."/>
            <person name="Lee A.P."/>
            <person name="Ravi V."/>
            <person name="Maurya A.K."/>
            <person name="Lian M.M."/>
            <person name="Swann J.B."/>
            <person name="Ohta Y."/>
            <person name="Flajnik M.F."/>
            <person name="Sutoh Y."/>
            <person name="Kasahara M."/>
            <person name="Hoon S."/>
            <person name="Gangu V."/>
            <person name="Roy S.W."/>
            <person name="Irimia M."/>
            <person name="Korzh V."/>
            <person name="Kondrychyn I."/>
            <person name="Lim Z.W."/>
            <person name="Tay B.H."/>
            <person name="Tohari S."/>
            <person name="Kong K.W."/>
            <person name="Ho S."/>
            <person name="Lorente-Galdos B."/>
            <person name="Quilez J."/>
            <person name="Marques-Bonet T."/>
            <person name="Raney B.J."/>
            <person name="Ingham P.W."/>
            <person name="Tay A."/>
            <person name="Hillier L.W."/>
            <person name="Minx P."/>
            <person name="Boehm T."/>
            <person name="Wilson R.K."/>
            <person name="Brenner S."/>
            <person name="Warren W.C."/>
        </authorList>
    </citation>
    <scope>NUCLEOTIDE SEQUENCE</scope>
    <source>
        <tissue evidence="12">Heart</tissue>
    </source>
</reference>
<keyword evidence="8" id="KW-0325">Glycoprotein</keyword>
<evidence type="ECO:0000256" key="5">
    <source>
        <dbReference type="ARBA" id="ARBA00022989"/>
    </source>
</evidence>
<accession>V9L509</accession>
<comment type="similarity">
    <text evidence="2">Belongs to the type I cytokine receptor family. Type 5 subfamily.</text>
</comment>
<dbReference type="Pfam" id="PF09240">
    <property type="entry name" value="IL6Ra-bind"/>
    <property type="match status" value="1"/>
</dbReference>
<comment type="subcellular location">
    <subcellularLocation>
        <location evidence="1">Membrane</location>
        <topology evidence="1">Single-pass type I membrane protein</topology>
    </subcellularLocation>
</comment>
<evidence type="ECO:0000256" key="8">
    <source>
        <dbReference type="ARBA" id="ARBA00023180"/>
    </source>
</evidence>
<feature type="chain" id="PRO_5004778292" evidence="10">
    <location>
        <begin position="28"/>
        <end position="294"/>
    </location>
</feature>
<dbReference type="AlphaFoldDB" id="V9L509"/>
<keyword evidence="4 10" id="KW-0732">Signal</keyword>
<evidence type="ECO:0000256" key="3">
    <source>
        <dbReference type="ARBA" id="ARBA00022692"/>
    </source>
</evidence>
<evidence type="ECO:0000256" key="7">
    <source>
        <dbReference type="ARBA" id="ARBA00023170"/>
    </source>
</evidence>
<feature type="domain" description="Fibronectin type-III" evidence="11">
    <location>
        <begin position="129"/>
        <end position="227"/>
    </location>
</feature>
<evidence type="ECO:0000256" key="10">
    <source>
        <dbReference type="SAM" id="SignalP"/>
    </source>
</evidence>
<evidence type="ECO:0000256" key="2">
    <source>
        <dbReference type="ARBA" id="ARBA00008159"/>
    </source>
</evidence>
<evidence type="ECO:0000313" key="12">
    <source>
        <dbReference type="EMBL" id="AFP06650.1"/>
    </source>
</evidence>
<evidence type="ECO:0000256" key="9">
    <source>
        <dbReference type="SAM" id="Phobius"/>
    </source>
</evidence>
<dbReference type="InterPro" id="IPR036116">
    <property type="entry name" value="FN3_sf"/>
</dbReference>
<protein>
    <submittedName>
        <fullName evidence="12">Interleukin 2 receptor, gamma (Severe combined immunodeficiency)</fullName>
    </submittedName>
</protein>
<dbReference type="SMART" id="SM00060">
    <property type="entry name" value="FN3"/>
    <property type="match status" value="1"/>
</dbReference>
<name>V9L509_CALMI</name>
<feature type="signal peptide" evidence="10">
    <location>
        <begin position="1"/>
        <end position="27"/>
    </location>
</feature>
<keyword evidence="7 12" id="KW-0675">Receptor</keyword>
<dbReference type="PANTHER" id="PTHR23037:SF47">
    <property type="entry name" value="INTERLEUKIN 2 RECEPTOR SUBUNIT GAMMA"/>
    <property type="match status" value="1"/>
</dbReference>
<dbReference type="GeneID" id="103179046"/>
<dbReference type="Pfam" id="PF21605">
    <property type="entry name" value="CRLF2-like_D2"/>
    <property type="match status" value="1"/>
</dbReference>
<dbReference type="KEGG" id="cmk:103179046"/>
<evidence type="ECO:0000256" key="6">
    <source>
        <dbReference type="ARBA" id="ARBA00023136"/>
    </source>
</evidence>
<dbReference type="OrthoDB" id="8942047at2759"/>
<dbReference type="Gene3D" id="2.60.40.10">
    <property type="entry name" value="Immunoglobulins"/>
    <property type="match status" value="2"/>
</dbReference>
<evidence type="ECO:0000259" key="11">
    <source>
        <dbReference type="PROSITE" id="PS50853"/>
    </source>
</evidence>
<evidence type="ECO:0000256" key="1">
    <source>
        <dbReference type="ARBA" id="ARBA00004479"/>
    </source>
</evidence>
<dbReference type="InterPro" id="IPR013783">
    <property type="entry name" value="Ig-like_fold"/>
</dbReference>
<dbReference type="PROSITE" id="PS01355">
    <property type="entry name" value="HEMATOPO_REC_S_F1"/>
    <property type="match status" value="1"/>
</dbReference>